<feature type="region of interest" description="Disordered" evidence="2">
    <location>
        <begin position="527"/>
        <end position="598"/>
    </location>
</feature>
<feature type="compositionally biased region" description="Basic and acidic residues" evidence="2">
    <location>
        <begin position="1"/>
        <end position="16"/>
    </location>
</feature>
<dbReference type="Proteomes" id="UP000054107">
    <property type="component" value="Unassembled WGS sequence"/>
</dbReference>
<dbReference type="STRING" id="35722.A0A0B7MVW1"/>
<feature type="compositionally biased region" description="Basic and acidic residues" evidence="2">
    <location>
        <begin position="76"/>
        <end position="85"/>
    </location>
</feature>
<feature type="compositionally biased region" description="Polar residues" evidence="2">
    <location>
        <begin position="248"/>
        <end position="260"/>
    </location>
</feature>
<name>A0A0B7MVW1_9FUNG</name>
<feature type="compositionally biased region" description="Polar residues" evidence="2">
    <location>
        <begin position="86"/>
        <end position="101"/>
    </location>
</feature>
<evidence type="ECO:0000256" key="1">
    <source>
        <dbReference type="ARBA" id="ARBA00023125"/>
    </source>
</evidence>
<evidence type="ECO:0000313" key="3">
    <source>
        <dbReference type="EMBL" id="CEP07405.1"/>
    </source>
</evidence>
<feature type="region of interest" description="Disordered" evidence="2">
    <location>
        <begin position="248"/>
        <end position="334"/>
    </location>
</feature>
<dbReference type="Gene3D" id="1.10.150.130">
    <property type="match status" value="1"/>
</dbReference>
<sequence>MGDNHKQSVDYQDHHGGISHPIHTSTTCPTPAVCPLPTSNHQGGTLCYRPRSPRITGQEGDRTQPWSWFRFTPFHNPKEDRRSSPRLESQTAESAHQTSIVQDGDYPTGMSAHTTQRIHDFNRPPGRISARTNSFFISSPSPIPVEQHYAPVQVASFWPFSEPIGIHQNTTSSAPLGSQERNPHLGIFRRFDNHRQNQRTDSSTHTTGTPQVDRTGLPLQCVEITPHPDTTPGSSGLQHQHTDHVLVHSTTESTGSTPRCSTLAEDEDMQPAPPLFVHRESTGHHSSRLSSQTAHETTTTAEEPSLSTGPLMDLPRSSHHTSHGRPPLVDPSPQPMEWTLLHSGDSNPGGVHRRLRSGMGHHIQQPHTEGHVDDRGTASTHQLQGVTRHMEAITITSSTGSGTTHLLRQHLSNHLREEFRRDSVSSIDGTGSSHMDLMPAHTDEAPHELHPLQVQPGRRSFQTTIHPNRMVDRQTLRPTTGGSMGATSTRLLCEQHQPPDSTVHQLAMGPTSHDNQRIHDTVDPLETSLPMSTVEPHSSMPTTSTPLSHQSHPHHAQLAERPLVPTDPLDDTGTTSTTPILLDLPGTSRRRSLTEEPDVGTRRLELKRQRLIQQGYDSHALAVFFHPEVRPSHQQYTATQRRFIQWCEEHDENAWSPTPAIIVNYLAYGHHTLKWKVTTCIAYQSAILQLYDTDLRPILQQDPSYQDFLNSLKALTVQTFDKPRFDLAPALAQLRSFGDNQTMSPEQLTQKVCFLLAITGFLRNADIHRINLAKVQLLDNDTKLHLVIDCPKEKRRGSPIERVTVIRQHHDATLCPIKTYKAYTTSRIASIPCVGPHPTRPSRSIDFLVRSLQDFSVSVGTQTIGRHVRSLLALVQVDNPAQSRPLRARAIGSTNSVLHGASVDDILAHGS</sequence>
<feature type="region of interest" description="Disordered" evidence="2">
    <location>
        <begin position="42"/>
        <end position="107"/>
    </location>
</feature>
<feature type="compositionally biased region" description="Polar residues" evidence="2">
    <location>
        <begin position="199"/>
        <end position="212"/>
    </location>
</feature>
<keyword evidence="1" id="KW-0238">DNA-binding</keyword>
<dbReference type="PANTHER" id="PTHR33066">
    <property type="entry name" value="INTEGRASE_SAM-LIKE_N DOMAIN-CONTAINING PROTEIN"/>
    <property type="match status" value="1"/>
</dbReference>
<gene>
    <name evidence="3" type="primary">PARPA_00692.1 scaffold 1023</name>
</gene>
<evidence type="ECO:0008006" key="5">
    <source>
        <dbReference type="Google" id="ProtNLM"/>
    </source>
</evidence>
<dbReference type="AlphaFoldDB" id="A0A0B7MVW1"/>
<proteinExistence type="predicted"/>
<organism evidence="3 4">
    <name type="scientific">Parasitella parasitica</name>
    <dbReference type="NCBI Taxonomy" id="35722"/>
    <lineage>
        <taxon>Eukaryota</taxon>
        <taxon>Fungi</taxon>
        <taxon>Fungi incertae sedis</taxon>
        <taxon>Mucoromycota</taxon>
        <taxon>Mucoromycotina</taxon>
        <taxon>Mucoromycetes</taxon>
        <taxon>Mucorales</taxon>
        <taxon>Mucorineae</taxon>
        <taxon>Mucoraceae</taxon>
        <taxon>Parasitella</taxon>
    </lineage>
</organism>
<evidence type="ECO:0000256" key="2">
    <source>
        <dbReference type="SAM" id="MobiDB-lite"/>
    </source>
</evidence>
<evidence type="ECO:0000313" key="4">
    <source>
        <dbReference type="Proteomes" id="UP000054107"/>
    </source>
</evidence>
<feature type="region of interest" description="Disordered" evidence="2">
    <location>
        <begin position="1"/>
        <end position="27"/>
    </location>
</feature>
<dbReference type="OrthoDB" id="2438604at2759"/>
<dbReference type="PANTHER" id="PTHR33066:SF2">
    <property type="entry name" value="FILAGGRIN-2-LIKE"/>
    <property type="match status" value="1"/>
</dbReference>
<accession>A0A0B7MVW1</accession>
<reference evidence="3 4" key="1">
    <citation type="submission" date="2014-09" db="EMBL/GenBank/DDBJ databases">
        <authorList>
            <person name="Ellenberger Sabrina"/>
        </authorList>
    </citation>
    <scope>NUCLEOTIDE SEQUENCE [LARGE SCALE GENOMIC DNA]</scope>
    <source>
        <strain evidence="3 4">CBS 412.66</strain>
    </source>
</reference>
<dbReference type="InterPro" id="IPR010998">
    <property type="entry name" value="Integrase_recombinase_N"/>
</dbReference>
<feature type="compositionally biased region" description="Polar residues" evidence="2">
    <location>
        <begin position="529"/>
        <end position="550"/>
    </location>
</feature>
<keyword evidence="4" id="KW-1185">Reference proteome</keyword>
<protein>
    <recommendedName>
        <fullName evidence="5">Tyr recombinase domain-containing protein</fullName>
    </recommendedName>
</protein>
<dbReference type="GO" id="GO:0003677">
    <property type="term" value="F:DNA binding"/>
    <property type="evidence" value="ECO:0007669"/>
    <property type="project" value="UniProtKB-KW"/>
</dbReference>
<feature type="compositionally biased region" description="Low complexity" evidence="2">
    <location>
        <begin position="293"/>
        <end position="303"/>
    </location>
</feature>
<dbReference type="EMBL" id="LN719223">
    <property type="protein sequence ID" value="CEP07405.1"/>
    <property type="molecule type" value="Genomic_DNA"/>
</dbReference>
<feature type="region of interest" description="Disordered" evidence="2">
    <location>
        <begin position="193"/>
        <end position="215"/>
    </location>
</feature>